<proteinExistence type="predicted"/>
<reference evidence="1 2" key="1">
    <citation type="journal article" date="2014" name="PLoS Genet.">
        <title>Phylogenetically driven sequencing of extremely halophilic archaea reveals strategies for static and dynamic osmo-response.</title>
        <authorList>
            <person name="Becker E.A."/>
            <person name="Seitzer P.M."/>
            <person name="Tritt A."/>
            <person name="Larsen D."/>
            <person name="Krusor M."/>
            <person name="Yao A.I."/>
            <person name="Wu D."/>
            <person name="Madern D."/>
            <person name="Eisen J.A."/>
            <person name="Darling A.E."/>
            <person name="Facciotti M.T."/>
        </authorList>
    </citation>
    <scope>NUCLEOTIDE SEQUENCE [LARGE SCALE GENOMIC DNA]</scope>
    <source>
        <strain evidence="1 2">JCM 10635</strain>
    </source>
</reference>
<dbReference type="AlphaFoldDB" id="L9W007"/>
<keyword evidence="2" id="KW-1185">Reference proteome</keyword>
<dbReference type="Proteomes" id="UP000011690">
    <property type="component" value="Unassembled WGS sequence"/>
</dbReference>
<comment type="caution">
    <text evidence="1">The sequence shown here is derived from an EMBL/GenBank/DDBJ whole genome shotgun (WGS) entry which is preliminary data.</text>
</comment>
<evidence type="ECO:0000313" key="2">
    <source>
        <dbReference type="Proteomes" id="UP000011690"/>
    </source>
</evidence>
<accession>L9W007</accession>
<sequence length="75" mass="8471">MMLPYRVSKVPSDSITTLPDRVVEFSHNSTNSINILVIAIKKIILPPVARDSVFTMYSPREHVKLFEGLNGKMVK</sequence>
<protein>
    <submittedName>
        <fullName evidence="1">Uncharacterized protein</fullName>
    </submittedName>
</protein>
<dbReference type="EMBL" id="AOHY01000059">
    <property type="protein sequence ID" value="ELY42652.1"/>
    <property type="molecule type" value="Genomic_DNA"/>
</dbReference>
<organism evidence="1 2">
    <name type="scientific">Natronorubrum bangense JCM 10635</name>
    <dbReference type="NCBI Taxonomy" id="1227500"/>
    <lineage>
        <taxon>Archaea</taxon>
        <taxon>Methanobacteriati</taxon>
        <taxon>Methanobacteriota</taxon>
        <taxon>Stenosarchaea group</taxon>
        <taxon>Halobacteria</taxon>
        <taxon>Halobacteriales</taxon>
        <taxon>Natrialbaceae</taxon>
        <taxon>Natronorubrum</taxon>
    </lineage>
</organism>
<evidence type="ECO:0000313" key="1">
    <source>
        <dbReference type="EMBL" id="ELY42652.1"/>
    </source>
</evidence>
<gene>
    <name evidence="1" type="ORF">C494_20148</name>
</gene>
<name>L9W007_9EURY</name>